<keyword evidence="6 7" id="KW-0472">Membrane</keyword>
<organism evidence="10 11">
    <name type="scientific">Novosphingobium cyanobacteriorum</name>
    <dbReference type="NCBI Taxonomy" id="3024215"/>
    <lineage>
        <taxon>Bacteria</taxon>
        <taxon>Pseudomonadati</taxon>
        <taxon>Pseudomonadota</taxon>
        <taxon>Alphaproteobacteria</taxon>
        <taxon>Sphingomonadales</taxon>
        <taxon>Sphingomonadaceae</taxon>
        <taxon>Novosphingobium</taxon>
    </lineage>
</organism>
<dbReference type="GO" id="GO:0005524">
    <property type="term" value="F:ATP binding"/>
    <property type="evidence" value="ECO:0007669"/>
    <property type="project" value="UniProtKB-KW"/>
</dbReference>
<evidence type="ECO:0000256" key="4">
    <source>
        <dbReference type="ARBA" id="ARBA00022840"/>
    </source>
</evidence>
<feature type="transmembrane region" description="Helical" evidence="7">
    <location>
        <begin position="267"/>
        <end position="295"/>
    </location>
</feature>
<comment type="caution">
    <text evidence="10">The sequence shown here is derived from an EMBL/GenBank/DDBJ whole genome shotgun (WGS) entry which is preliminary data.</text>
</comment>
<feature type="transmembrane region" description="Helical" evidence="7">
    <location>
        <begin position="416"/>
        <end position="438"/>
    </location>
</feature>
<dbReference type="SMART" id="SM00382">
    <property type="entry name" value="AAA"/>
    <property type="match status" value="1"/>
</dbReference>
<dbReference type="PANTHER" id="PTHR43394:SF1">
    <property type="entry name" value="ATP-BINDING CASSETTE SUB-FAMILY B MEMBER 10, MITOCHONDRIAL"/>
    <property type="match status" value="1"/>
</dbReference>
<comment type="subcellular location">
    <subcellularLocation>
        <location evidence="1">Cell membrane</location>
        <topology evidence="1">Multi-pass membrane protein</topology>
    </subcellularLocation>
</comment>
<feature type="transmembrane region" description="Helical" evidence="7">
    <location>
        <begin position="160"/>
        <end position="181"/>
    </location>
</feature>
<sequence length="715" mass="76135">MRDYVEMHPMPMIDALVALGAMRGIATCGEALSAALPVSQGQLAERFVPLALSRIGLEAHWHEIANADLQISDLPVLAPTVDGRALLIVGAGDDDLVLVRDAAGERAIHLLDLLPALSGKMLRTGHVDPVNGAGESQERDLVRRNPRLWLLGAYLAERKVLVRLVAAAALLNLCAMAIPLYMRAIYDRVVPNLAISSLWALSAGIVIVLVFELLLKKLKSSFVDGLAVRVGQAVQHRAVTAILRARSRSQGQGVGSVMTALRDLEQLALLIPQAIVTFCVDLPFVVLFFALIAAIGGMVVLGPLVGAAGLLGFGMVANYALKVASRRSSKLVQARSDLIAELNEGWTTIKANRSEGLFEGRWDVLSDHLALGNKHVRHWSELPASVSGLIVQFVTVMVVVIGVLQIRAGIMTSGALIAVVLLTGRAMVPVAGTVAMFARLYQSLAQFEALAAILKEEAERQVSDPAIGDAPIKGAIAASRLGHRFADAAAPSLVDVSFTIRPGEKIALIGKSGSGKSTLLQLIAGLVQPQEGLLTIDGHAIDRFAIPHLRRSVVYSAQDATIFDGTLWHNILLGLPEPDERTVDRAIRCSGLDSFVARTAEGYMRKAGPRGQALSGGQRQALLLARALVRDPAVLLLDEPTASLDVASEQSVIAGLREACADKTLVVATHRLAVLDLVDRVIWLEEGRIIADRPKAEVLARLGAQAAQRHAAAAA</sequence>
<evidence type="ECO:0000313" key="10">
    <source>
        <dbReference type="EMBL" id="MDF8335167.1"/>
    </source>
</evidence>
<evidence type="ECO:0000256" key="6">
    <source>
        <dbReference type="ARBA" id="ARBA00023136"/>
    </source>
</evidence>
<dbReference type="EMBL" id="JAROCY010000022">
    <property type="protein sequence ID" value="MDF8335167.1"/>
    <property type="molecule type" value="Genomic_DNA"/>
</dbReference>
<name>A0ABT6CMN1_9SPHN</name>
<evidence type="ECO:0000256" key="5">
    <source>
        <dbReference type="ARBA" id="ARBA00022989"/>
    </source>
</evidence>
<evidence type="ECO:0000256" key="2">
    <source>
        <dbReference type="ARBA" id="ARBA00022692"/>
    </source>
</evidence>
<dbReference type="Gene3D" id="1.20.1560.10">
    <property type="entry name" value="ABC transporter type 1, transmembrane domain"/>
    <property type="match status" value="1"/>
</dbReference>
<keyword evidence="2 7" id="KW-0812">Transmembrane</keyword>
<dbReference type="InterPro" id="IPR036640">
    <property type="entry name" value="ABC1_TM_sf"/>
</dbReference>
<feature type="transmembrane region" description="Helical" evidence="7">
    <location>
        <begin position="193"/>
        <end position="215"/>
    </location>
</feature>
<evidence type="ECO:0000256" key="1">
    <source>
        <dbReference type="ARBA" id="ARBA00004651"/>
    </source>
</evidence>
<dbReference type="Pfam" id="PF00005">
    <property type="entry name" value="ABC_tran"/>
    <property type="match status" value="1"/>
</dbReference>
<dbReference type="PROSITE" id="PS00211">
    <property type="entry name" value="ABC_TRANSPORTER_1"/>
    <property type="match status" value="1"/>
</dbReference>
<dbReference type="SUPFAM" id="SSF52540">
    <property type="entry name" value="P-loop containing nucleoside triphosphate hydrolases"/>
    <property type="match status" value="1"/>
</dbReference>
<dbReference type="Pfam" id="PF00664">
    <property type="entry name" value="ABC_membrane"/>
    <property type="match status" value="1"/>
</dbReference>
<keyword evidence="11" id="KW-1185">Reference proteome</keyword>
<feature type="transmembrane region" description="Helical" evidence="7">
    <location>
        <begin position="382"/>
        <end position="404"/>
    </location>
</feature>
<reference evidence="10 11" key="1">
    <citation type="submission" date="2023-03" db="EMBL/GenBank/DDBJ databases">
        <title>Novosphingobium cyanobacteriorum sp. nov., isolated from a eutrophic reservoir during the Microcystis bloom period.</title>
        <authorList>
            <person name="Kang M."/>
            <person name="Le V."/>
            <person name="Ko S.-R."/>
            <person name="Lee S.-A."/>
            <person name="Ahn C.-Y."/>
        </authorList>
    </citation>
    <scope>NUCLEOTIDE SEQUENCE [LARGE SCALE GENOMIC DNA]</scope>
    <source>
        <strain evidence="10 11">HBC54</strain>
    </source>
</reference>
<dbReference type="InterPro" id="IPR017871">
    <property type="entry name" value="ABC_transporter-like_CS"/>
</dbReference>
<dbReference type="SUPFAM" id="SSF90123">
    <property type="entry name" value="ABC transporter transmembrane region"/>
    <property type="match status" value="1"/>
</dbReference>
<dbReference type="Gene3D" id="3.40.50.300">
    <property type="entry name" value="P-loop containing nucleotide triphosphate hydrolases"/>
    <property type="match status" value="1"/>
</dbReference>
<evidence type="ECO:0000256" key="3">
    <source>
        <dbReference type="ARBA" id="ARBA00022741"/>
    </source>
</evidence>
<protein>
    <submittedName>
        <fullName evidence="10">ATP-binding cassette domain-containing protein</fullName>
    </submittedName>
</protein>
<dbReference type="PROSITE" id="PS50893">
    <property type="entry name" value="ABC_TRANSPORTER_2"/>
    <property type="match status" value="1"/>
</dbReference>
<dbReference type="PANTHER" id="PTHR43394">
    <property type="entry name" value="ATP-DEPENDENT PERMEASE MDL1, MITOCHONDRIAL"/>
    <property type="match status" value="1"/>
</dbReference>
<dbReference type="InterPro" id="IPR003439">
    <property type="entry name" value="ABC_transporter-like_ATP-bd"/>
</dbReference>
<dbReference type="InterPro" id="IPR011527">
    <property type="entry name" value="ABC1_TM_dom"/>
</dbReference>
<feature type="transmembrane region" description="Helical" evidence="7">
    <location>
        <begin position="301"/>
        <end position="321"/>
    </location>
</feature>
<keyword evidence="4 10" id="KW-0067">ATP-binding</keyword>
<dbReference type="PROSITE" id="PS50929">
    <property type="entry name" value="ABC_TM1F"/>
    <property type="match status" value="1"/>
</dbReference>
<dbReference type="InterPro" id="IPR003593">
    <property type="entry name" value="AAA+_ATPase"/>
</dbReference>
<dbReference type="Gene3D" id="3.90.70.10">
    <property type="entry name" value="Cysteine proteinases"/>
    <property type="match status" value="1"/>
</dbReference>
<evidence type="ECO:0000313" key="11">
    <source>
        <dbReference type="Proteomes" id="UP001222770"/>
    </source>
</evidence>
<gene>
    <name evidence="10" type="ORF">POM99_18330</name>
</gene>
<evidence type="ECO:0000259" key="8">
    <source>
        <dbReference type="PROSITE" id="PS50893"/>
    </source>
</evidence>
<dbReference type="InterPro" id="IPR027417">
    <property type="entry name" value="P-loop_NTPase"/>
</dbReference>
<feature type="domain" description="ABC transmembrane type-1" evidence="9">
    <location>
        <begin position="164"/>
        <end position="442"/>
    </location>
</feature>
<evidence type="ECO:0000259" key="9">
    <source>
        <dbReference type="PROSITE" id="PS50929"/>
    </source>
</evidence>
<dbReference type="RefSeq" id="WP_277280044.1">
    <property type="nucleotide sequence ID" value="NZ_JAROCY010000022.1"/>
</dbReference>
<keyword evidence="5 7" id="KW-1133">Transmembrane helix</keyword>
<dbReference type="Proteomes" id="UP001222770">
    <property type="component" value="Unassembled WGS sequence"/>
</dbReference>
<dbReference type="InterPro" id="IPR039421">
    <property type="entry name" value="Type_1_exporter"/>
</dbReference>
<evidence type="ECO:0000256" key="7">
    <source>
        <dbReference type="SAM" id="Phobius"/>
    </source>
</evidence>
<keyword evidence="3" id="KW-0547">Nucleotide-binding</keyword>
<feature type="domain" description="ABC transporter" evidence="8">
    <location>
        <begin position="476"/>
        <end position="711"/>
    </location>
</feature>
<accession>A0ABT6CMN1</accession>
<proteinExistence type="predicted"/>